<dbReference type="RefSeq" id="WP_168804201.1">
    <property type="nucleotide sequence ID" value="NZ_CP051204.2"/>
</dbReference>
<dbReference type="AlphaFoldDB" id="A0AAE6ZFC7"/>
<accession>A0AAE6ZFC7</accession>
<evidence type="ECO:0000313" key="4">
    <source>
        <dbReference type="Proteomes" id="UP000502421"/>
    </source>
</evidence>
<organism evidence="2 4">
    <name type="scientific">Chitinophaga oryzae</name>
    <dbReference type="NCBI Taxonomy" id="2725414"/>
    <lineage>
        <taxon>Bacteria</taxon>
        <taxon>Pseudomonadati</taxon>
        <taxon>Bacteroidota</taxon>
        <taxon>Chitinophagia</taxon>
        <taxon>Chitinophagales</taxon>
        <taxon>Chitinophagaceae</taxon>
        <taxon>Chitinophaga</taxon>
    </lineage>
</organism>
<proteinExistence type="predicted"/>
<evidence type="ECO:0000313" key="5">
    <source>
        <dbReference type="Proteomes" id="UP000503144"/>
    </source>
</evidence>
<sequence length="314" mass="35557">MKHFFILLLVGLSVSAYAQQKSVAMLSKEQLLGVDAFQVFRTNKFLNYKDVDVINQYIDTVLYETVNVKKSYGGKDWHKIEQETAADYRKDNPDLTYTFSDGNMTESYSYDQSAVQLHGDVKTVYNPKGFLLLQEKKRTFLSSGHVETQSIINEFDNQNRVVKIIRRFEDSRNKDANREEIVRAEYRKNEVIVSSANGVLRCELVPVKAPGAYYSDLSARETADYFMYTLKSDTPEDARKYCNGAALEKLSAVLAGQKISKVSSMGGSGTFSTAKVTMEETWKITYAGGSEVQKAVKFSLVNTEQGWRINDFTL</sequence>
<dbReference type="EMBL" id="CP051205">
    <property type="protein sequence ID" value="QJB31945.1"/>
    <property type="molecule type" value="Genomic_DNA"/>
</dbReference>
<keyword evidence="1" id="KW-0732">Signal</keyword>
<reference evidence="4" key="1">
    <citation type="submission" date="2020-04" db="EMBL/GenBank/DDBJ databases">
        <authorList>
            <person name="Kittiwongwattana C."/>
        </authorList>
    </citation>
    <scope>NUCLEOTIDE SEQUENCE [LARGE SCALE GENOMIC DNA]</scope>
    <source>
        <strain evidence="4">1310</strain>
    </source>
</reference>
<dbReference type="Proteomes" id="UP000503144">
    <property type="component" value="Chromosome"/>
</dbReference>
<protein>
    <recommendedName>
        <fullName evidence="6">DUF3828 domain-containing protein</fullName>
    </recommendedName>
</protein>
<keyword evidence="5" id="KW-1185">Reference proteome</keyword>
<evidence type="ECO:0000313" key="2">
    <source>
        <dbReference type="EMBL" id="QJB31945.1"/>
    </source>
</evidence>
<gene>
    <name evidence="3" type="ORF">HF324_11325</name>
    <name evidence="2" type="ORF">HF329_11645</name>
</gene>
<dbReference type="EMBL" id="CP051204">
    <property type="protein sequence ID" value="QJB38424.1"/>
    <property type="molecule type" value="Genomic_DNA"/>
</dbReference>
<dbReference type="Proteomes" id="UP000502421">
    <property type="component" value="Chromosome"/>
</dbReference>
<evidence type="ECO:0000256" key="1">
    <source>
        <dbReference type="SAM" id="SignalP"/>
    </source>
</evidence>
<dbReference type="KEGG" id="coy:HF329_11645"/>
<evidence type="ECO:0000313" key="3">
    <source>
        <dbReference type="EMBL" id="QJB38424.1"/>
    </source>
</evidence>
<reference evidence="2" key="2">
    <citation type="submission" date="2020-09" db="EMBL/GenBank/DDBJ databases">
        <authorList>
            <person name="Kittiwongwattana C."/>
        </authorList>
    </citation>
    <scope>NUCLEOTIDE SEQUENCE</scope>
    <source>
        <strain evidence="3">1303</strain>
        <strain evidence="2">1310</strain>
    </source>
</reference>
<evidence type="ECO:0008006" key="6">
    <source>
        <dbReference type="Google" id="ProtNLM"/>
    </source>
</evidence>
<name>A0AAE6ZFC7_9BACT</name>
<feature type="signal peptide" evidence="1">
    <location>
        <begin position="1"/>
        <end position="18"/>
    </location>
</feature>
<feature type="chain" id="PRO_5042004706" description="DUF3828 domain-containing protein" evidence="1">
    <location>
        <begin position="19"/>
        <end position="314"/>
    </location>
</feature>